<gene>
    <name evidence="2" type="ORF">BKA67DRAFT_579638</name>
</gene>
<dbReference type="EMBL" id="JAGPXC010000008">
    <property type="protein sequence ID" value="KAH6648138.1"/>
    <property type="molecule type" value="Genomic_DNA"/>
</dbReference>
<evidence type="ECO:0000313" key="2">
    <source>
        <dbReference type="EMBL" id="KAH6648138.1"/>
    </source>
</evidence>
<proteinExistence type="predicted"/>
<name>A0A9P8ZU80_9PEZI</name>
<dbReference type="PANTHER" id="PTHR33112:SF10">
    <property type="entry name" value="TOL"/>
    <property type="match status" value="1"/>
</dbReference>
<feature type="domain" description="Heterokaryon incompatibility" evidence="1">
    <location>
        <begin position="136"/>
        <end position="326"/>
    </location>
</feature>
<protein>
    <submittedName>
        <fullName evidence="2">Heterokaryon incompatibility protein-domain-containing protein</fullName>
    </submittedName>
</protein>
<sequence length="600" mass="68215">MTGVSPSLDYCQSSLTPICDNCTHLASLGRSPNLSVNREGSTIILNSTTSSIHSPILRLYPLNNTNPRSEPDHSSISPDIYIFAQLRAWLQNCDQTHSCHGRGKRSLPTRLLNVNPSSNPDDLRLDHRAKIKGDKFIALSHCWGQLDEDKSPLWRTKRGHLRPHIRDLRYGDIRNKLREAFEVIREVGLQNLRHTFQGELADRSVGFKLSELPQTFMDAIEVVRQLGIQYLWIDSLCIIQDSDHDWEKESKRMEDIFASAYCTIAATVAPNSRSGFLGGREMNKGLYVRNNSGDSVYITTNLADFDKDVNDTSQAPLNTRAWVMQERLLSSRTIHFSKNQVYGECGEGVYAGDKIWLQSLPGSKKYFQLDPQFPDRLRQTGFGRTIDFIEALIEDYSCRKLTKPSDRPVAVAGLMDRIAKALPCRIHYGIVGSYLQRTLLWQRSDKQVIERIKYDRSVPSWSWMAYEGAVRFIHAKYKWGNLDLFTNQIEFDEKALTVSIWKFKDLRITIETGNGDEDAQLFDTNKSKKGWISFDREVDVSAIPKMVIVAKLGDHATGLRYFALFVKLVSPDANEYERLGVGRIAGDCDMELVGEGCRIC</sequence>
<accession>A0A9P8ZU80</accession>
<dbReference type="AlphaFoldDB" id="A0A9P8ZU80"/>
<reference evidence="2" key="1">
    <citation type="journal article" date="2021" name="Nat. Commun.">
        <title>Genetic determinants of endophytism in the Arabidopsis root mycobiome.</title>
        <authorList>
            <person name="Mesny F."/>
            <person name="Miyauchi S."/>
            <person name="Thiergart T."/>
            <person name="Pickel B."/>
            <person name="Atanasova L."/>
            <person name="Karlsson M."/>
            <person name="Huettel B."/>
            <person name="Barry K.W."/>
            <person name="Haridas S."/>
            <person name="Chen C."/>
            <person name="Bauer D."/>
            <person name="Andreopoulos W."/>
            <person name="Pangilinan J."/>
            <person name="LaButti K."/>
            <person name="Riley R."/>
            <person name="Lipzen A."/>
            <person name="Clum A."/>
            <person name="Drula E."/>
            <person name="Henrissat B."/>
            <person name="Kohler A."/>
            <person name="Grigoriev I.V."/>
            <person name="Martin F.M."/>
            <person name="Hacquard S."/>
        </authorList>
    </citation>
    <scope>NUCLEOTIDE SEQUENCE</scope>
    <source>
        <strain evidence="2">MPI-SDFR-AT-0073</strain>
    </source>
</reference>
<evidence type="ECO:0000259" key="1">
    <source>
        <dbReference type="Pfam" id="PF06985"/>
    </source>
</evidence>
<organism evidence="2 3">
    <name type="scientific">Truncatella angustata</name>
    <dbReference type="NCBI Taxonomy" id="152316"/>
    <lineage>
        <taxon>Eukaryota</taxon>
        <taxon>Fungi</taxon>
        <taxon>Dikarya</taxon>
        <taxon>Ascomycota</taxon>
        <taxon>Pezizomycotina</taxon>
        <taxon>Sordariomycetes</taxon>
        <taxon>Xylariomycetidae</taxon>
        <taxon>Amphisphaeriales</taxon>
        <taxon>Sporocadaceae</taxon>
        <taxon>Truncatella</taxon>
    </lineage>
</organism>
<dbReference type="Proteomes" id="UP000758603">
    <property type="component" value="Unassembled WGS sequence"/>
</dbReference>
<keyword evidence="3" id="KW-1185">Reference proteome</keyword>
<dbReference type="InterPro" id="IPR010730">
    <property type="entry name" value="HET"/>
</dbReference>
<dbReference type="RefSeq" id="XP_045954650.1">
    <property type="nucleotide sequence ID" value="XM_046103780.1"/>
</dbReference>
<dbReference type="PANTHER" id="PTHR33112">
    <property type="entry name" value="DOMAIN PROTEIN, PUTATIVE-RELATED"/>
    <property type="match status" value="1"/>
</dbReference>
<comment type="caution">
    <text evidence="2">The sequence shown here is derived from an EMBL/GenBank/DDBJ whole genome shotgun (WGS) entry which is preliminary data.</text>
</comment>
<dbReference type="OrthoDB" id="4161196at2759"/>
<evidence type="ECO:0000313" key="3">
    <source>
        <dbReference type="Proteomes" id="UP000758603"/>
    </source>
</evidence>
<dbReference type="GeneID" id="70132671"/>
<dbReference type="Pfam" id="PF06985">
    <property type="entry name" value="HET"/>
    <property type="match status" value="1"/>
</dbReference>